<dbReference type="Pfam" id="PF04186">
    <property type="entry name" value="FxsA"/>
    <property type="match status" value="1"/>
</dbReference>
<comment type="caution">
    <text evidence="2">The sequence shown here is derived from an EMBL/GenBank/DDBJ whole genome shotgun (WGS) entry which is preliminary data.</text>
</comment>
<dbReference type="NCBIfam" id="NF008528">
    <property type="entry name" value="PRK11463.1-2"/>
    <property type="match status" value="1"/>
</dbReference>
<proteinExistence type="predicted"/>
<keyword evidence="1" id="KW-0812">Transmembrane</keyword>
<feature type="transmembrane region" description="Helical" evidence="1">
    <location>
        <begin position="67"/>
        <end position="88"/>
    </location>
</feature>
<reference evidence="2 3" key="1">
    <citation type="submission" date="2020-07" db="EMBL/GenBank/DDBJ databases">
        <authorList>
            <person name="Feng H."/>
        </authorList>
    </citation>
    <scope>NUCLEOTIDE SEQUENCE [LARGE SCALE GENOMIC DNA]</scope>
    <source>
        <strain evidence="3">s-10</strain>
    </source>
</reference>
<dbReference type="RefSeq" id="WP_181752563.1">
    <property type="nucleotide sequence ID" value="NZ_JACEIQ010000013.1"/>
</dbReference>
<organism evidence="2 3">
    <name type="scientific">Paenactinomyces guangxiensis</name>
    <dbReference type="NCBI Taxonomy" id="1490290"/>
    <lineage>
        <taxon>Bacteria</taxon>
        <taxon>Bacillati</taxon>
        <taxon>Bacillota</taxon>
        <taxon>Bacilli</taxon>
        <taxon>Bacillales</taxon>
        <taxon>Thermoactinomycetaceae</taxon>
        <taxon>Paenactinomyces</taxon>
    </lineage>
</organism>
<dbReference type="PANTHER" id="PTHR35335">
    <property type="entry name" value="UPF0716 PROTEIN FXSA"/>
    <property type="match status" value="1"/>
</dbReference>
<evidence type="ECO:0000313" key="2">
    <source>
        <dbReference type="EMBL" id="MBA4495286.1"/>
    </source>
</evidence>
<evidence type="ECO:0000256" key="1">
    <source>
        <dbReference type="SAM" id="Phobius"/>
    </source>
</evidence>
<sequence>MFWLIVSVIIVIPVIELWGLITVGSWIGAFPTILLVIATGVIGGYLARREGIHTYRLFMIQLRNGELPGDTLLDGACVLVGGVFLLTPGFFTDIIGFLLLFPYSRGIIKLFLKRWFNKKIRNGNFIWNRRR</sequence>
<keyword evidence="3" id="KW-1185">Reference proteome</keyword>
<feature type="transmembrane region" description="Helical" evidence="1">
    <location>
        <begin position="94"/>
        <end position="112"/>
    </location>
</feature>
<dbReference type="Proteomes" id="UP000535491">
    <property type="component" value="Unassembled WGS sequence"/>
</dbReference>
<dbReference type="InterPro" id="IPR007313">
    <property type="entry name" value="FxsA"/>
</dbReference>
<protein>
    <submittedName>
        <fullName evidence="2">Membrane protein FxsA</fullName>
    </submittedName>
</protein>
<evidence type="ECO:0000313" key="3">
    <source>
        <dbReference type="Proteomes" id="UP000535491"/>
    </source>
</evidence>
<keyword evidence="1" id="KW-1133">Transmembrane helix</keyword>
<name>A0A7W2A867_9BACL</name>
<dbReference type="PANTHER" id="PTHR35335:SF1">
    <property type="entry name" value="UPF0716 PROTEIN FXSA"/>
    <property type="match status" value="1"/>
</dbReference>
<accession>A0A7W2A867</accession>
<keyword evidence="1" id="KW-0472">Membrane</keyword>
<dbReference type="EMBL" id="JACEIQ010000013">
    <property type="protein sequence ID" value="MBA4495286.1"/>
    <property type="molecule type" value="Genomic_DNA"/>
</dbReference>
<gene>
    <name evidence="2" type="primary">fxsA</name>
    <name evidence="2" type="ORF">H1191_13315</name>
</gene>
<dbReference type="GO" id="GO:0016020">
    <property type="term" value="C:membrane"/>
    <property type="evidence" value="ECO:0007669"/>
    <property type="project" value="InterPro"/>
</dbReference>
<feature type="transmembrane region" description="Helical" evidence="1">
    <location>
        <begin position="29"/>
        <end position="47"/>
    </location>
</feature>
<dbReference type="AlphaFoldDB" id="A0A7W2A867"/>